<dbReference type="PROSITE" id="PS51975">
    <property type="entry name" value="RNASE_H_2"/>
    <property type="match status" value="1"/>
</dbReference>
<dbReference type="EMBL" id="BAABCJ010000001">
    <property type="protein sequence ID" value="GAA3693698.1"/>
    <property type="molecule type" value="Genomic_DNA"/>
</dbReference>
<proteinExistence type="inferred from homology"/>
<evidence type="ECO:0000256" key="12">
    <source>
        <dbReference type="PROSITE-ProRule" id="PRU01319"/>
    </source>
</evidence>
<evidence type="ECO:0000313" key="16">
    <source>
        <dbReference type="EMBL" id="GAA3693698.1"/>
    </source>
</evidence>
<evidence type="ECO:0000256" key="13">
    <source>
        <dbReference type="RuleBase" id="RU003515"/>
    </source>
</evidence>
<keyword evidence="7 12" id="KW-0540">Nuclease</keyword>
<keyword evidence="17" id="KW-1185">Reference proteome</keyword>
<comment type="subcellular location">
    <subcellularLocation>
        <location evidence="4">Cytoplasm</location>
    </subcellularLocation>
</comment>
<evidence type="ECO:0000256" key="2">
    <source>
        <dbReference type="ARBA" id="ARBA00001946"/>
    </source>
</evidence>
<name>A0ABP7CRU5_9MICC</name>
<organism evidence="16 17">
    <name type="scientific">Zhihengliuella alba</name>
    <dbReference type="NCBI Taxonomy" id="547018"/>
    <lineage>
        <taxon>Bacteria</taxon>
        <taxon>Bacillati</taxon>
        <taxon>Actinomycetota</taxon>
        <taxon>Actinomycetes</taxon>
        <taxon>Micrococcales</taxon>
        <taxon>Micrococcaceae</taxon>
        <taxon>Zhihengliuella</taxon>
    </lineage>
</organism>
<reference evidence="17" key="1">
    <citation type="journal article" date="2019" name="Int. J. Syst. Evol. Microbiol.">
        <title>The Global Catalogue of Microorganisms (GCM) 10K type strain sequencing project: providing services to taxonomists for standard genome sequencing and annotation.</title>
        <authorList>
            <consortium name="The Broad Institute Genomics Platform"/>
            <consortium name="The Broad Institute Genome Sequencing Center for Infectious Disease"/>
            <person name="Wu L."/>
            <person name="Ma J."/>
        </authorList>
    </citation>
    <scope>NUCLEOTIDE SEQUENCE [LARGE SCALE GENOMIC DNA]</scope>
    <source>
        <strain evidence="17">JCM 16961</strain>
    </source>
</reference>
<evidence type="ECO:0000256" key="14">
    <source>
        <dbReference type="SAM" id="MobiDB-lite"/>
    </source>
</evidence>
<evidence type="ECO:0000256" key="9">
    <source>
        <dbReference type="ARBA" id="ARBA00022759"/>
    </source>
</evidence>
<dbReference type="Proteomes" id="UP001501536">
    <property type="component" value="Unassembled WGS sequence"/>
</dbReference>
<comment type="cofactor">
    <cofactor evidence="12">
        <name>Mn(2+)</name>
        <dbReference type="ChEBI" id="CHEBI:29035"/>
    </cofactor>
    <cofactor evidence="12">
        <name>Mg(2+)</name>
        <dbReference type="ChEBI" id="CHEBI:18420"/>
    </cofactor>
    <text evidence="12">Manganese or magnesium. Binds 1 divalent metal ion per monomer in the absence of substrate. May bind a second metal ion after substrate binding.</text>
</comment>
<feature type="compositionally biased region" description="Polar residues" evidence="14">
    <location>
        <begin position="1"/>
        <end position="10"/>
    </location>
</feature>
<dbReference type="NCBIfam" id="NF000595">
    <property type="entry name" value="PRK00015.1-3"/>
    <property type="match status" value="1"/>
</dbReference>
<keyword evidence="6" id="KW-0963">Cytoplasm</keyword>
<protein>
    <recommendedName>
        <fullName evidence="13">Ribonuclease</fullName>
        <ecNumber evidence="13">3.1.26.4</ecNumber>
    </recommendedName>
</protein>
<evidence type="ECO:0000256" key="5">
    <source>
        <dbReference type="ARBA" id="ARBA00007383"/>
    </source>
</evidence>
<evidence type="ECO:0000256" key="4">
    <source>
        <dbReference type="ARBA" id="ARBA00004496"/>
    </source>
</evidence>
<comment type="function">
    <text evidence="3 13">Endonuclease that specifically degrades the RNA of RNA-DNA hybrids.</text>
</comment>
<evidence type="ECO:0000256" key="7">
    <source>
        <dbReference type="ARBA" id="ARBA00022722"/>
    </source>
</evidence>
<keyword evidence="8 12" id="KW-0479">Metal-binding</keyword>
<sequence length="253" mass="26412">MPRTASSPTAGRTRPTGGARTAGRTKAPAAPDLRVESGLLGPGDALVAGCDEVGRGALAGPVTVGVVVVDPVAAEVLAGPRDSKLLSAAAREALVAPIREWALGWGVGHASPAEIDDVGLSAAVGLAGRRALEAASTIHRPDVVLVDGNYDWLSPRPQASLFEAALTIASQDAEPGPPFPRVSTRVKADLACLSVAAASVLAKVERDRLMVQYHEEEPHFCWAENKGYGTDTHRAALRAHGPSARHRRSWRLV</sequence>
<keyword evidence="10 12" id="KW-0378">Hydrolase</keyword>
<dbReference type="InterPro" id="IPR024567">
    <property type="entry name" value="RNase_HII/HIII_dom"/>
</dbReference>
<dbReference type="Pfam" id="PF01351">
    <property type="entry name" value="RNase_HII"/>
    <property type="match status" value="1"/>
</dbReference>
<dbReference type="EC" id="3.1.26.4" evidence="13"/>
<evidence type="ECO:0000313" key="17">
    <source>
        <dbReference type="Proteomes" id="UP001501536"/>
    </source>
</evidence>
<evidence type="ECO:0000259" key="15">
    <source>
        <dbReference type="PROSITE" id="PS51975"/>
    </source>
</evidence>
<comment type="similarity">
    <text evidence="5 13">Belongs to the RNase HII family.</text>
</comment>
<gene>
    <name evidence="16" type="ORF">GCM10022377_02910</name>
</gene>
<dbReference type="RefSeq" id="WP_344878909.1">
    <property type="nucleotide sequence ID" value="NZ_BAABCJ010000001.1"/>
</dbReference>
<evidence type="ECO:0000256" key="8">
    <source>
        <dbReference type="ARBA" id="ARBA00022723"/>
    </source>
</evidence>
<comment type="caution">
    <text evidence="16">The sequence shown here is derived from an EMBL/GenBank/DDBJ whole genome shotgun (WGS) entry which is preliminary data.</text>
</comment>
<comment type="cofactor">
    <cofactor evidence="2">
        <name>Mg(2+)</name>
        <dbReference type="ChEBI" id="CHEBI:18420"/>
    </cofactor>
</comment>
<dbReference type="InterPro" id="IPR036397">
    <property type="entry name" value="RNaseH_sf"/>
</dbReference>
<feature type="domain" description="RNase H type-2" evidence="15">
    <location>
        <begin position="45"/>
        <end position="253"/>
    </location>
</feature>
<evidence type="ECO:0000256" key="11">
    <source>
        <dbReference type="ARBA" id="ARBA00023211"/>
    </source>
</evidence>
<evidence type="ECO:0000256" key="3">
    <source>
        <dbReference type="ARBA" id="ARBA00004065"/>
    </source>
</evidence>
<dbReference type="InterPro" id="IPR001352">
    <property type="entry name" value="RNase_HII/HIII"/>
</dbReference>
<dbReference type="CDD" id="cd07182">
    <property type="entry name" value="RNase_HII_bacteria_HII_like"/>
    <property type="match status" value="1"/>
</dbReference>
<dbReference type="SUPFAM" id="SSF53098">
    <property type="entry name" value="Ribonuclease H-like"/>
    <property type="match status" value="1"/>
</dbReference>
<keyword evidence="11" id="KW-0464">Manganese</keyword>
<feature type="binding site" evidence="12">
    <location>
        <position position="52"/>
    </location>
    <ligand>
        <name>a divalent metal cation</name>
        <dbReference type="ChEBI" id="CHEBI:60240"/>
    </ligand>
</feature>
<accession>A0ABP7CRU5</accession>
<feature type="binding site" evidence="12">
    <location>
        <position position="51"/>
    </location>
    <ligand>
        <name>a divalent metal cation</name>
        <dbReference type="ChEBI" id="CHEBI:60240"/>
    </ligand>
</feature>
<evidence type="ECO:0000256" key="1">
    <source>
        <dbReference type="ARBA" id="ARBA00000077"/>
    </source>
</evidence>
<keyword evidence="9 12" id="KW-0255">Endonuclease</keyword>
<dbReference type="PANTHER" id="PTHR10954">
    <property type="entry name" value="RIBONUCLEASE H2 SUBUNIT A"/>
    <property type="match status" value="1"/>
</dbReference>
<dbReference type="PANTHER" id="PTHR10954:SF18">
    <property type="entry name" value="RIBONUCLEASE HII"/>
    <property type="match status" value="1"/>
</dbReference>
<evidence type="ECO:0000256" key="6">
    <source>
        <dbReference type="ARBA" id="ARBA00022490"/>
    </source>
</evidence>
<feature type="region of interest" description="Disordered" evidence="14">
    <location>
        <begin position="1"/>
        <end position="35"/>
    </location>
</feature>
<feature type="binding site" evidence="12">
    <location>
        <position position="147"/>
    </location>
    <ligand>
        <name>a divalent metal cation</name>
        <dbReference type="ChEBI" id="CHEBI:60240"/>
    </ligand>
</feature>
<dbReference type="InterPro" id="IPR012337">
    <property type="entry name" value="RNaseH-like_sf"/>
</dbReference>
<dbReference type="InterPro" id="IPR022898">
    <property type="entry name" value="RNase_HII"/>
</dbReference>
<dbReference type="Gene3D" id="3.30.420.10">
    <property type="entry name" value="Ribonuclease H-like superfamily/Ribonuclease H"/>
    <property type="match status" value="1"/>
</dbReference>
<evidence type="ECO:0000256" key="10">
    <source>
        <dbReference type="ARBA" id="ARBA00022801"/>
    </source>
</evidence>
<comment type="catalytic activity">
    <reaction evidence="1 12 13">
        <text>Endonucleolytic cleavage to 5'-phosphomonoester.</text>
        <dbReference type="EC" id="3.1.26.4"/>
    </reaction>
</comment>